<protein>
    <submittedName>
        <fullName evidence="1">Uncharacterized protein</fullName>
    </submittedName>
</protein>
<dbReference type="Proteomes" id="UP000811609">
    <property type="component" value="Chromosome 5"/>
</dbReference>
<dbReference type="EMBL" id="CM031813">
    <property type="protein sequence ID" value="KAG6654672.1"/>
    <property type="molecule type" value="Genomic_DNA"/>
</dbReference>
<gene>
    <name evidence="1" type="ORF">CIPAW_05G162300</name>
</gene>
<comment type="caution">
    <text evidence="1">The sequence shown here is derived from an EMBL/GenBank/DDBJ whole genome shotgun (WGS) entry which is preliminary data.</text>
</comment>
<proteinExistence type="predicted"/>
<reference evidence="1" key="1">
    <citation type="submission" date="2020-12" db="EMBL/GenBank/DDBJ databases">
        <title>WGS assembly of Carya illinoinensis cv. Pawnee.</title>
        <authorList>
            <person name="Platts A."/>
            <person name="Shu S."/>
            <person name="Wright S."/>
            <person name="Barry K."/>
            <person name="Edger P."/>
            <person name="Pires J.C."/>
            <person name="Schmutz J."/>
        </authorList>
    </citation>
    <scope>NUCLEOTIDE SEQUENCE</scope>
    <source>
        <tissue evidence="1">Leaf</tissue>
    </source>
</reference>
<sequence>MHKCINNEKLVIYLKTKNACIVIIDLLVFKDFSYCLAFSCVSEHQITSRLDKKQRQVSVELAAVDHEEVVSVEPRNTFTSLPKPKDKTERQAMRDKLCGGAIRNIQRFFCERSENGEEQKWKKIFSFQISVGESKR</sequence>
<evidence type="ECO:0000313" key="2">
    <source>
        <dbReference type="Proteomes" id="UP000811609"/>
    </source>
</evidence>
<keyword evidence="2" id="KW-1185">Reference proteome</keyword>
<name>A0A8T1QKP8_CARIL</name>
<evidence type="ECO:0000313" key="1">
    <source>
        <dbReference type="EMBL" id="KAG6654672.1"/>
    </source>
</evidence>
<accession>A0A8T1QKP8</accession>
<organism evidence="1 2">
    <name type="scientific">Carya illinoinensis</name>
    <name type="common">Pecan</name>
    <dbReference type="NCBI Taxonomy" id="32201"/>
    <lineage>
        <taxon>Eukaryota</taxon>
        <taxon>Viridiplantae</taxon>
        <taxon>Streptophyta</taxon>
        <taxon>Embryophyta</taxon>
        <taxon>Tracheophyta</taxon>
        <taxon>Spermatophyta</taxon>
        <taxon>Magnoliopsida</taxon>
        <taxon>eudicotyledons</taxon>
        <taxon>Gunneridae</taxon>
        <taxon>Pentapetalae</taxon>
        <taxon>rosids</taxon>
        <taxon>fabids</taxon>
        <taxon>Fagales</taxon>
        <taxon>Juglandaceae</taxon>
        <taxon>Carya</taxon>
    </lineage>
</organism>
<dbReference type="AlphaFoldDB" id="A0A8T1QKP8"/>